<dbReference type="OrthoDB" id="3627934at2"/>
<gene>
    <name evidence="1" type="ORF">GTS_34530</name>
</gene>
<name>A0A4D4J9Z4_9PSEU</name>
<evidence type="ECO:0000313" key="2">
    <source>
        <dbReference type="Proteomes" id="UP000298860"/>
    </source>
</evidence>
<protein>
    <submittedName>
        <fullName evidence="1">Uncharacterized protein</fullName>
    </submittedName>
</protein>
<accession>A0A4D4J9Z4</accession>
<dbReference type="Proteomes" id="UP000298860">
    <property type="component" value="Unassembled WGS sequence"/>
</dbReference>
<dbReference type="EMBL" id="BJFL01000018">
    <property type="protein sequence ID" value="GDY31820.1"/>
    <property type="molecule type" value="Genomic_DNA"/>
</dbReference>
<proteinExistence type="predicted"/>
<reference evidence="2" key="1">
    <citation type="submission" date="2019-04" db="EMBL/GenBank/DDBJ databases">
        <title>Draft genome sequence of Pseudonocardiaceae bacterium SL3-2-4.</title>
        <authorList>
            <person name="Ningsih F."/>
            <person name="Yokota A."/>
            <person name="Sakai Y."/>
            <person name="Nanatani K."/>
            <person name="Yabe S."/>
            <person name="Oetari A."/>
            <person name="Sjamsuridzal W."/>
        </authorList>
    </citation>
    <scope>NUCLEOTIDE SEQUENCE [LARGE SCALE GENOMIC DNA]</scope>
    <source>
        <strain evidence="2">SL3-2-4</strain>
    </source>
</reference>
<organism evidence="1 2">
    <name type="scientific">Gandjariella thermophila</name>
    <dbReference type="NCBI Taxonomy" id="1931992"/>
    <lineage>
        <taxon>Bacteria</taxon>
        <taxon>Bacillati</taxon>
        <taxon>Actinomycetota</taxon>
        <taxon>Actinomycetes</taxon>
        <taxon>Pseudonocardiales</taxon>
        <taxon>Pseudonocardiaceae</taxon>
        <taxon>Gandjariella</taxon>
    </lineage>
</organism>
<comment type="caution">
    <text evidence="1">The sequence shown here is derived from an EMBL/GenBank/DDBJ whole genome shotgun (WGS) entry which is preliminary data.</text>
</comment>
<dbReference type="RefSeq" id="WP_137814876.1">
    <property type="nucleotide sequence ID" value="NZ_BJFL01000018.1"/>
</dbReference>
<evidence type="ECO:0000313" key="1">
    <source>
        <dbReference type="EMBL" id="GDY31820.1"/>
    </source>
</evidence>
<sequence>MSPLSRQTAQELGRRLYAAGFRPLPDADNGGMLIGTRLWRVRSGYVEYLALRPNGLAHAVRAEATFDYQHPADHGRIVEHRSGYVLNALDWLLATSDVPAGSRRRPYDP</sequence>
<dbReference type="AlphaFoldDB" id="A0A4D4J9Z4"/>
<keyword evidence="2" id="KW-1185">Reference proteome</keyword>